<evidence type="ECO:0000313" key="5">
    <source>
        <dbReference type="EMBL" id="KLV09510.1"/>
    </source>
</evidence>
<evidence type="ECO:0000256" key="2">
    <source>
        <dbReference type="ARBA" id="ARBA00023315"/>
    </source>
</evidence>
<name>A0A0J1HCZ4_9GAMM</name>
<dbReference type="Gene3D" id="3.40.630.30">
    <property type="match status" value="1"/>
</dbReference>
<comment type="similarity">
    <text evidence="3">Belongs to the acetyltransferase family. RimJ subfamily.</text>
</comment>
<dbReference type="InterPro" id="IPR016181">
    <property type="entry name" value="Acyl_CoA_acyltransferase"/>
</dbReference>
<evidence type="ECO:0000259" key="4">
    <source>
        <dbReference type="Pfam" id="PF13302"/>
    </source>
</evidence>
<keyword evidence="2" id="KW-0012">Acyltransferase</keyword>
<dbReference type="GO" id="GO:0005737">
    <property type="term" value="C:cytoplasm"/>
    <property type="evidence" value="ECO:0007669"/>
    <property type="project" value="TreeGrafter"/>
</dbReference>
<keyword evidence="1 5" id="KW-0808">Transferase</keyword>
<dbReference type="PANTHER" id="PTHR43792">
    <property type="entry name" value="GNAT FAMILY, PUTATIVE (AFU_ORTHOLOGUE AFUA_3G00765)-RELATED-RELATED"/>
    <property type="match status" value="1"/>
</dbReference>
<sequence>MRPESEPQPVIETERLVLRPFLLTDCNRIAELAGHRLIAEMTANIPHPYFPSMAEQWVSSHDALYRANAGVVYAITLKGEDLIIGAVSFPTLKDNCGLLGYWLGVPYWGHGYTTEAAKGLVAYSQLHFGLEKLQVMHLVTNDRSKSVIRKLGIPYIENRFIRANGYEREVCYYEGRLK</sequence>
<evidence type="ECO:0000313" key="6">
    <source>
        <dbReference type="Proteomes" id="UP000035909"/>
    </source>
</evidence>
<reference evidence="5 6" key="1">
    <citation type="submission" date="2015-05" db="EMBL/GenBank/DDBJ databases">
        <title>Photobacterium galathea sp. nov.</title>
        <authorList>
            <person name="Machado H."/>
            <person name="Gram L."/>
        </authorList>
    </citation>
    <scope>NUCLEOTIDE SEQUENCE [LARGE SCALE GENOMIC DNA]</scope>
    <source>
        <strain evidence="5 6">DSM 22954</strain>
    </source>
</reference>
<dbReference type="STRING" id="320778.ABT57_11535"/>
<protein>
    <submittedName>
        <fullName evidence="5">Acetyltransferase</fullName>
    </submittedName>
</protein>
<dbReference type="AlphaFoldDB" id="A0A0J1HCZ4"/>
<dbReference type="EMBL" id="LDOU01000012">
    <property type="protein sequence ID" value="KLV09510.1"/>
    <property type="molecule type" value="Genomic_DNA"/>
</dbReference>
<accession>A0A0J1HCZ4</accession>
<keyword evidence="6" id="KW-1185">Reference proteome</keyword>
<comment type="caution">
    <text evidence="5">The sequence shown here is derived from an EMBL/GenBank/DDBJ whole genome shotgun (WGS) entry which is preliminary data.</text>
</comment>
<dbReference type="InterPro" id="IPR000182">
    <property type="entry name" value="GNAT_dom"/>
</dbReference>
<organism evidence="5 6">
    <name type="scientific">Photobacterium ganghwense</name>
    <dbReference type="NCBI Taxonomy" id="320778"/>
    <lineage>
        <taxon>Bacteria</taxon>
        <taxon>Pseudomonadati</taxon>
        <taxon>Pseudomonadota</taxon>
        <taxon>Gammaproteobacteria</taxon>
        <taxon>Vibrionales</taxon>
        <taxon>Vibrionaceae</taxon>
        <taxon>Photobacterium</taxon>
    </lineage>
</organism>
<dbReference type="RefSeq" id="WP_047885456.1">
    <property type="nucleotide sequence ID" value="NZ_CP071325.1"/>
</dbReference>
<dbReference type="OrthoDB" id="9801656at2"/>
<evidence type="ECO:0000256" key="3">
    <source>
        <dbReference type="ARBA" id="ARBA00038502"/>
    </source>
</evidence>
<evidence type="ECO:0000256" key="1">
    <source>
        <dbReference type="ARBA" id="ARBA00022679"/>
    </source>
</evidence>
<dbReference type="PATRIC" id="fig|320778.3.peg.2516"/>
<dbReference type="Proteomes" id="UP000035909">
    <property type="component" value="Unassembled WGS sequence"/>
</dbReference>
<feature type="domain" description="N-acetyltransferase" evidence="4">
    <location>
        <begin position="15"/>
        <end position="152"/>
    </location>
</feature>
<proteinExistence type="inferred from homology"/>
<gene>
    <name evidence="5" type="ORF">ABT57_11535</name>
</gene>
<dbReference type="SUPFAM" id="SSF55729">
    <property type="entry name" value="Acyl-CoA N-acyltransferases (Nat)"/>
    <property type="match status" value="1"/>
</dbReference>
<dbReference type="InterPro" id="IPR051531">
    <property type="entry name" value="N-acetyltransferase"/>
</dbReference>
<dbReference type="Pfam" id="PF13302">
    <property type="entry name" value="Acetyltransf_3"/>
    <property type="match status" value="1"/>
</dbReference>
<dbReference type="GO" id="GO:0008999">
    <property type="term" value="F:protein-N-terminal-alanine acetyltransferase activity"/>
    <property type="evidence" value="ECO:0007669"/>
    <property type="project" value="TreeGrafter"/>
</dbReference>
<dbReference type="PANTHER" id="PTHR43792:SF8">
    <property type="entry name" value="[RIBOSOMAL PROTEIN US5]-ALANINE N-ACETYLTRANSFERASE"/>
    <property type="match status" value="1"/>
</dbReference>